<sequence length="112" mass="12495">MAYIIGKQGKDYGLNIPVSADVLDAMIEINNALIDLINGFLPPYDDVNFEVETPKIRGGTLLWDIINRCALKEMLAAFHRCKYESTGIRTMTLLGLVSKISLIQIEIHLTNS</sequence>
<protein>
    <submittedName>
        <fullName evidence="3">DHC_N1 domain-containing protein</fullName>
    </submittedName>
</protein>
<evidence type="ECO:0000313" key="1">
    <source>
        <dbReference type="EMBL" id="VDN26185.1"/>
    </source>
</evidence>
<name>A0A183E3J1_9BILA</name>
<proteinExistence type="predicted"/>
<accession>A0A183E3J1</accession>
<dbReference type="WBParaSite" id="GPUH_0001555301-mRNA-1">
    <property type="protein sequence ID" value="GPUH_0001555301-mRNA-1"/>
    <property type="gene ID" value="GPUH_0001555301"/>
</dbReference>
<dbReference type="Proteomes" id="UP000271098">
    <property type="component" value="Unassembled WGS sequence"/>
</dbReference>
<gene>
    <name evidence="1" type="ORF">GPUH_LOCUS15532</name>
</gene>
<evidence type="ECO:0000313" key="2">
    <source>
        <dbReference type="Proteomes" id="UP000271098"/>
    </source>
</evidence>
<dbReference type="EMBL" id="UYRT01082576">
    <property type="protein sequence ID" value="VDN26185.1"/>
    <property type="molecule type" value="Genomic_DNA"/>
</dbReference>
<keyword evidence="2" id="KW-1185">Reference proteome</keyword>
<reference evidence="1 2" key="2">
    <citation type="submission" date="2018-11" db="EMBL/GenBank/DDBJ databases">
        <authorList>
            <consortium name="Pathogen Informatics"/>
        </authorList>
    </citation>
    <scope>NUCLEOTIDE SEQUENCE [LARGE SCALE GENOMIC DNA]</scope>
</reference>
<reference evidence="3" key="1">
    <citation type="submission" date="2016-06" db="UniProtKB">
        <authorList>
            <consortium name="WormBaseParasite"/>
        </authorList>
    </citation>
    <scope>IDENTIFICATION</scope>
</reference>
<organism evidence="3">
    <name type="scientific">Gongylonema pulchrum</name>
    <dbReference type="NCBI Taxonomy" id="637853"/>
    <lineage>
        <taxon>Eukaryota</taxon>
        <taxon>Metazoa</taxon>
        <taxon>Ecdysozoa</taxon>
        <taxon>Nematoda</taxon>
        <taxon>Chromadorea</taxon>
        <taxon>Rhabditida</taxon>
        <taxon>Spirurina</taxon>
        <taxon>Spiruromorpha</taxon>
        <taxon>Spiruroidea</taxon>
        <taxon>Gongylonematidae</taxon>
        <taxon>Gongylonema</taxon>
    </lineage>
</organism>
<evidence type="ECO:0000313" key="3">
    <source>
        <dbReference type="WBParaSite" id="GPUH_0001555301-mRNA-1"/>
    </source>
</evidence>
<dbReference type="AlphaFoldDB" id="A0A183E3J1"/>